<evidence type="ECO:0000256" key="1">
    <source>
        <dbReference type="ARBA" id="ARBA00022679"/>
    </source>
</evidence>
<dbReference type="SUPFAM" id="SSF55729">
    <property type="entry name" value="Acyl-CoA N-acyltransferases (Nat)"/>
    <property type="match status" value="1"/>
</dbReference>
<dbReference type="PANTHER" id="PTHR43072">
    <property type="entry name" value="N-ACETYLTRANSFERASE"/>
    <property type="match status" value="1"/>
</dbReference>
<dbReference type="PANTHER" id="PTHR43072:SF23">
    <property type="entry name" value="UPF0039 PROTEIN C11D3.02C"/>
    <property type="match status" value="1"/>
</dbReference>
<dbReference type="InterPro" id="IPR000182">
    <property type="entry name" value="GNAT_dom"/>
</dbReference>
<evidence type="ECO:0000256" key="2">
    <source>
        <dbReference type="ARBA" id="ARBA00023315"/>
    </source>
</evidence>
<dbReference type="AlphaFoldDB" id="A0A3B0TNF9"/>
<proteinExistence type="predicted"/>
<dbReference type="InterPro" id="IPR016181">
    <property type="entry name" value="Acyl_CoA_acyltransferase"/>
</dbReference>
<evidence type="ECO:0000259" key="3">
    <source>
        <dbReference type="PROSITE" id="PS51186"/>
    </source>
</evidence>
<feature type="domain" description="N-acetyltransferase" evidence="3">
    <location>
        <begin position="4"/>
        <end position="168"/>
    </location>
</feature>
<gene>
    <name evidence="4" type="ORF">MNBD_ALPHA09-1966</name>
</gene>
<dbReference type="Gene3D" id="3.40.630.30">
    <property type="match status" value="1"/>
</dbReference>
<dbReference type="GO" id="GO:0016747">
    <property type="term" value="F:acyltransferase activity, transferring groups other than amino-acyl groups"/>
    <property type="evidence" value="ECO:0007669"/>
    <property type="project" value="InterPro"/>
</dbReference>
<accession>A0A3B0TNF9</accession>
<dbReference type="PROSITE" id="PS51186">
    <property type="entry name" value="GNAT"/>
    <property type="match status" value="1"/>
</dbReference>
<keyword evidence="2" id="KW-0012">Acyltransferase</keyword>
<keyword evidence="1" id="KW-0808">Transferase</keyword>
<sequence length="169" mass="18769">MTDLAIRPALEADVPGICEIYNYFIRETTITFDLEEVSLENRLKWVRQFGATGRHRLFVAEAQSQVAGFAYSSQYRAKAGYDTTIETTIYTRPGLERRGGGRALYGALFDALAGEDVHRAIAVITEPNAASDGLHGSFGFIKIGVLSDVGYKFGRFHSTGYWEKMMAPE</sequence>
<reference evidence="4" key="1">
    <citation type="submission" date="2018-06" db="EMBL/GenBank/DDBJ databases">
        <authorList>
            <person name="Zhirakovskaya E."/>
        </authorList>
    </citation>
    <scope>NUCLEOTIDE SEQUENCE</scope>
</reference>
<name>A0A3B0TNF9_9ZZZZ</name>
<dbReference type="EMBL" id="UOEM01000107">
    <property type="protein sequence ID" value="VAW17733.1"/>
    <property type="molecule type" value="Genomic_DNA"/>
</dbReference>
<organism evidence="4">
    <name type="scientific">hydrothermal vent metagenome</name>
    <dbReference type="NCBI Taxonomy" id="652676"/>
    <lineage>
        <taxon>unclassified sequences</taxon>
        <taxon>metagenomes</taxon>
        <taxon>ecological metagenomes</taxon>
    </lineage>
</organism>
<dbReference type="Pfam" id="PF13420">
    <property type="entry name" value="Acetyltransf_4"/>
    <property type="match status" value="1"/>
</dbReference>
<evidence type="ECO:0000313" key="4">
    <source>
        <dbReference type="EMBL" id="VAW17733.1"/>
    </source>
</evidence>
<protein>
    <recommendedName>
        <fullName evidence="3">N-acetyltransferase domain-containing protein</fullName>
    </recommendedName>
</protein>